<proteinExistence type="inferred from homology"/>
<keyword evidence="5" id="KW-0378">Hydrolase</keyword>
<evidence type="ECO:0000256" key="4">
    <source>
        <dbReference type="ARBA" id="ARBA00022723"/>
    </source>
</evidence>
<comment type="cofactor">
    <cofactor evidence="1">
        <name>Mg(2+)</name>
        <dbReference type="ChEBI" id="CHEBI:18420"/>
    </cofactor>
</comment>
<dbReference type="Gene3D" id="3.40.50.1010">
    <property type="entry name" value="5'-nuclease"/>
    <property type="match status" value="1"/>
</dbReference>
<evidence type="ECO:0000313" key="10">
    <source>
        <dbReference type="Proteomes" id="UP000030661"/>
    </source>
</evidence>
<keyword evidence="2" id="KW-1277">Toxin-antitoxin system</keyword>
<organism evidence="9 10">
    <name type="scientific">Vecturithrix granuli</name>
    <dbReference type="NCBI Taxonomy" id="1499967"/>
    <lineage>
        <taxon>Bacteria</taxon>
        <taxon>Candidatus Moduliflexota</taxon>
        <taxon>Candidatus Vecturitrichia</taxon>
        <taxon>Candidatus Vecturitrichales</taxon>
        <taxon>Candidatus Vecturitrichaceae</taxon>
        <taxon>Candidatus Vecturithrix</taxon>
    </lineage>
</organism>
<dbReference type="eggNOG" id="COG1487">
    <property type="taxonomic scope" value="Bacteria"/>
</dbReference>
<reference evidence="9 10" key="1">
    <citation type="journal article" date="2015" name="PeerJ">
        <title>First genomic representation of candidate bacterial phylum KSB3 points to enhanced environmental sensing as a trigger of wastewater bulking.</title>
        <authorList>
            <person name="Sekiguchi Y."/>
            <person name="Ohashi A."/>
            <person name="Parks D.H."/>
            <person name="Yamauchi T."/>
            <person name="Tyson G.W."/>
            <person name="Hugenholtz P."/>
        </authorList>
    </citation>
    <scope>NUCLEOTIDE SEQUENCE [LARGE SCALE GENOMIC DNA]</scope>
</reference>
<evidence type="ECO:0000256" key="7">
    <source>
        <dbReference type="ARBA" id="ARBA00038093"/>
    </source>
</evidence>
<dbReference type="SUPFAM" id="SSF88723">
    <property type="entry name" value="PIN domain-like"/>
    <property type="match status" value="1"/>
</dbReference>
<dbReference type="STRING" id="1499967.U27_05369"/>
<dbReference type="PANTHER" id="PTHR33653">
    <property type="entry name" value="RIBONUCLEASE VAPC2"/>
    <property type="match status" value="1"/>
</dbReference>
<evidence type="ECO:0000313" key="9">
    <source>
        <dbReference type="EMBL" id="GAK58395.1"/>
    </source>
</evidence>
<keyword evidence="4" id="KW-0479">Metal-binding</keyword>
<dbReference type="GO" id="GO:0046872">
    <property type="term" value="F:metal ion binding"/>
    <property type="evidence" value="ECO:0007669"/>
    <property type="project" value="UniProtKB-KW"/>
</dbReference>
<dbReference type="PANTHER" id="PTHR33653:SF1">
    <property type="entry name" value="RIBONUCLEASE VAPC2"/>
    <property type="match status" value="1"/>
</dbReference>
<dbReference type="InterPro" id="IPR029060">
    <property type="entry name" value="PIN-like_dom_sf"/>
</dbReference>
<name>A0A081C1E0_VECG1</name>
<evidence type="ECO:0000256" key="5">
    <source>
        <dbReference type="ARBA" id="ARBA00022801"/>
    </source>
</evidence>
<evidence type="ECO:0000256" key="3">
    <source>
        <dbReference type="ARBA" id="ARBA00022722"/>
    </source>
</evidence>
<gene>
    <name evidence="9" type="ORF">U27_05369</name>
</gene>
<dbReference type="GO" id="GO:0016787">
    <property type="term" value="F:hydrolase activity"/>
    <property type="evidence" value="ECO:0007669"/>
    <property type="project" value="UniProtKB-KW"/>
</dbReference>
<accession>A0A081C1E0</accession>
<keyword evidence="10" id="KW-1185">Reference proteome</keyword>
<dbReference type="HOGENOM" id="CLU_137728_0_0_0"/>
<evidence type="ECO:0000256" key="2">
    <source>
        <dbReference type="ARBA" id="ARBA00022649"/>
    </source>
</evidence>
<keyword evidence="6" id="KW-0460">Magnesium</keyword>
<dbReference type="Pfam" id="PF01850">
    <property type="entry name" value="PIN"/>
    <property type="match status" value="1"/>
</dbReference>
<feature type="domain" description="PIN" evidence="8">
    <location>
        <begin position="4"/>
        <end position="123"/>
    </location>
</feature>
<dbReference type="InterPro" id="IPR002716">
    <property type="entry name" value="PIN_dom"/>
</dbReference>
<evidence type="ECO:0000256" key="1">
    <source>
        <dbReference type="ARBA" id="ARBA00001946"/>
    </source>
</evidence>
<evidence type="ECO:0000259" key="8">
    <source>
        <dbReference type="Pfam" id="PF01850"/>
    </source>
</evidence>
<sequence>MKGVLVDSNIILDVFEADPAWVEWSESLLEFYSTDHSLYINPVIYAEVSIGFEQIEELEDALTGCDFEMIDIPKSALFRAGKAFMEYRKRGSAKTSRLPDFFIGAHAEAAGFLLLTRDSARYKTYFPSVKVISPENDVPFPETAK</sequence>
<dbReference type="EMBL" id="DF820467">
    <property type="protein sequence ID" value="GAK58395.1"/>
    <property type="molecule type" value="Genomic_DNA"/>
</dbReference>
<evidence type="ECO:0000256" key="6">
    <source>
        <dbReference type="ARBA" id="ARBA00022842"/>
    </source>
</evidence>
<dbReference type="InterPro" id="IPR050556">
    <property type="entry name" value="Type_II_TA_system_RNase"/>
</dbReference>
<dbReference type="Proteomes" id="UP000030661">
    <property type="component" value="Unassembled WGS sequence"/>
</dbReference>
<dbReference type="AlphaFoldDB" id="A0A081C1E0"/>
<keyword evidence="3" id="KW-0540">Nuclease</keyword>
<protein>
    <submittedName>
        <fullName evidence="9">PilT protein domain protein</fullName>
    </submittedName>
</protein>
<dbReference type="GO" id="GO:0004518">
    <property type="term" value="F:nuclease activity"/>
    <property type="evidence" value="ECO:0007669"/>
    <property type="project" value="UniProtKB-KW"/>
</dbReference>
<comment type="similarity">
    <text evidence="7">Belongs to the PINc/VapC protein family.</text>
</comment>